<dbReference type="STRING" id="758820.SAMN00777080_1611"/>
<keyword evidence="3" id="KW-1185">Reference proteome</keyword>
<accession>A0A1W2H266</accession>
<evidence type="ECO:0000259" key="1">
    <source>
        <dbReference type="Pfam" id="PF20703"/>
    </source>
</evidence>
<dbReference type="RefSeq" id="WP_084119779.1">
    <property type="nucleotide sequence ID" value="NZ_LT838813.1"/>
</dbReference>
<feature type="domain" description="Novel STAND NTPase 1" evidence="1">
    <location>
        <begin position="370"/>
        <end position="495"/>
    </location>
</feature>
<reference evidence="3" key="1">
    <citation type="submission" date="2017-04" db="EMBL/GenBank/DDBJ databases">
        <authorList>
            <person name="Varghese N."/>
            <person name="Submissions S."/>
        </authorList>
    </citation>
    <scope>NUCLEOTIDE SEQUENCE [LARGE SCALE GENOMIC DNA]</scope>
    <source>
        <strain evidence="3">DSM 16537</strain>
    </source>
</reference>
<evidence type="ECO:0000313" key="3">
    <source>
        <dbReference type="Proteomes" id="UP000192333"/>
    </source>
</evidence>
<sequence>MFEDYQICPYTGLRSFTEEESLYFKGREDDIDAATAQLQRNKFLMLTGASGDGKSSLVYAGIIPNARAGFLKSKYTQWCVADFRPERSPFKNLCKAIANQLDIPNEVTVESELKHGFSAIVDLYRNSDRFLDEDALEWQAADDRKRASIKRKAANLIILVDQFEEFFTNPENYDKGVPSKEANLVLNLLLETSKIALEEGLPIYVIFTMRSDFIGQCAAFRGLPEYIGFSQFFVPRLNRAQLQLVIEEPAVLSGNQITRRLTERLIHDLTEGVDQLPILQHALNQIWHAANNGTEEMDLIHYAMVGGMPVSELPEDQVLKFKKWFDDLPENIKACYHAPSLQNVLDTHTNKLFEQARAYYIENTGKDISNEDTKAIIKNAFSCLTKIDQSRAVRNRMTLQEITNILGRKEFGTLEVGAVLNIFREPGNTFIRPFISDDPESRALGENDVLDITHESLIRNWDYLKNWAEEEYDNYTVYLDYEQQLNRWVESGKSNAFLMSIGPLTYFENWINNLNPNIHWVSRYLPEEFDQDKKLSKAKNILKNSQEFLNKSARKHVVTRTVMRYGAKRIGIAIALIAFLVFSSFAIRQYLRQQNSYILNSIQDESIELINTSKVSFENKIYLIVEQLKLGLTTIDESINSIPDPIEKINIANGIATLLVFQGKDQPKELIFRSLTIADSLSDEYAIPGNLSSSFSAILKELNDLRVTLELAFYYNADAQLDAWKKSNAKRSGKIVLHILESQPADFDDIVNLTLALENAINYKVFAPEETQRLIQILSPFDEVDRSDWVKENFKADNLMERGNANYGFRFNGLYQQLAYLYASQGNSERVLDCMDVLLANAQNNYQGDYAAGADNAANIATVFYRTGQLEALDDFVKGYTLKINISFEEFYIRLLGRMLPNASTISNLNLYSFMTDKQNLNLQFSDRAQIGYFYSKYRETVLDEIKDINERNYLMALSFKNEGILKGINKEESPKEDLSVSQLFDQAFEYYNLVSTAYLDQTITVIGAAATDNLIAPRKFLFLYPDLRLSFAPLEPRVFFFFYFSDVFLEYLLDHRSIDELYPTKTELDFFTAWFLAYNSNMWEPRYFLINPIRYEVLKKLDIELAKRKNIDQVDLNWMYLYLGEMAYLNNDVDAMSSYYQKINPDNLLNILRSKEFGIRVNNHSFRLIATAIEGLANSGDFEEINRLSKPFKKSINRSSLYSYAAKDLLIKKTNPEIAKRLLDSAWVEFDRTGIVTSGRPHTILLAYTNTLYDPKENLEESYRIIKNLGGKSFATRFMIRSIGFHAQLYEAKSQFPENISDDDYSLILSEMLYGFAEGKDELNESWKEFQLGYPWFVSRWIIYIDESS</sequence>
<gene>
    <name evidence="2" type="ORF">SAMN00777080_1611</name>
</gene>
<proteinExistence type="predicted"/>
<dbReference type="InterPro" id="IPR027417">
    <property type="entry name" value="P-loop_NTPase"/>
</dbReference>
<evidence type="ECO:0000313" key="2">
    <source>
        <dbReference type="EMBL" id="SMD43035.1"/>
    </source>
</evidence>
<organism evidence="2 3">
    <name type="scientific">Aquiflexum balticum DSM 16537</name>
    <dbReference type="NCBI Taxonomy" id="758820"/>
    <lineage>
        <taxon>Bacteria</taxon>
        <taxon>Pseudomonadati</taxon>
        <taxon>Bacteroidota</taxon>
        <taxon>Cytophagia</taxon>
        <taxon>Cytophagales</taxon>
        <taxon>Cyclobacteriaceae</taxon>
        <taxon>Aquiflexum</taxon>
    </lineage>
</organism>
<dbReference type="SUPFAM" id="SSF52540">
    <property type="entry name" value="P-loop containing nucleoside triphosphate hydrolases"/>
    <property type="match status" value="1"/>
</dbReference>
<dbReference type="Pfam" id="PF20703">
    <property type="entry name" value="nSTAND1"/>
    <property type="match status" value="2"/>
</dbReference>
<dbReference type="InterPro" id="IPR049052">
    <property type="entry name" value="nSTAND1"/>
</dbReference>
<name>A0A1W2H266_9BACT</name>
<dbReference type="EMBL" id="LT838813">
    <property type="protein sequence ID" value="SMD43035.1"/>
    <property type="molecule type" value="Genomic_DNA"/>
</dbReference>
<dbReference type="Gene3D" id="3.40.50.300">
    <property type="entry name" value="P-loop containing nucleotide triphosphate hydrolases"/>
    <property type="match status" value="1"/>
</dbReference>
<feature type="domain" description="Novel STAND NTPase 1" evidence="1">
    <location>
        <begin position="9"/>
        <end position="308"/>
    </location>
</feature>
<dbReference type="OrthoDB" id="1090410at2"/>
<protein>
    <recommendedName>
        <fullName evidence="1">Novel STAND NTPase 1 domain-containing protein</fullName>
    </recommendedName>
</protein>
<dbReference type="Proteomes" id="UP000192333">
    <property type="component" value="Chromosome I"/>
</dbReference>